<keyword evidence="3" id="KW-1185">Reference proteome</keyword>
<protein>
    <submittedName>
        <fullName evidence="2">Uncharacterized protein</fullName>
    </submittedName>
</protein>
<gene>
    <name evidence="2" type="ORF">CERZMDRAFT_80669</name>
</gene>
<feature type="compositionally biased region" description="Basic and acidic residues" evidence="1">
    <location>
        <begin position="38"/>
        <end position="52"/>
    </location>
</feature>
<reference evidence="2" key="1">
    <citation type="journal article" date="2020" name="Stud. Mycol.">
        <title>101 Dothideomycetes genomes: a test case for predicting lifestyles and emergence of pathogens.</title>
        <authorList>
            <person name="Haridas S."/>
            <person name="Albert R."/>
            <person name="Binder M."/>
            <person name="Bloem J."/>
            <person name="Labutti K."/>
            <person name="Salamov A."/>
            <person name="Andreopoulos B."/>
            <person name="Baker S."/>
            <person name="Barry K."/>
            <person name="Bills G."/>
            <person name="Bluhm B."/>
            <person name="Cannon C."/>
            <person name="Castanera R."/>
            <person name="Culley D."/>
            <person name="Daum C."/>
            <person name="Ezra D."/>
            <person name="Gonzalez J."/>
            <person name="Henrissat B."/>
            <person name="Kuo A."/>
            <person name="Liang C."/>
            <person name="Lipzen A."/>
            <person name="Lutzoni F."/>
            <person name="Magnuson J."/>
            <person name="Mondo S."/>
            <person name="Nolan M."/>
            <person name="Ohm R."/>
            <person name="Pangilinan J."/>
            <person name="Park H.-J."/>
            <person name="Ramirez L."/>
            <person name="Alfaro M."/>
            <person name="Sun H."/>
            <person name="Tritt A."/>
            <person name="Yoshinaga Y."/>
            <person name="Zwiers L.-H."/>
            <person name="Turgeon B."/>
            <person name="Goodwin S."/>
            <person name="Spatafora J."/>
            <person name="Crous P."/>
            <person name="Grigoriev I."/>
        </authorList>
    </citation>
    <scope>NUCLEOTIDE SEQUENCE</scope>
    <source>
        <strain evidence="2">SCOH1-5</strain>
    </source>
</reference>
<accession>A0A6A6FXB4</accession>
<evidence type="ECO:0000313" key="3">
    <source>
        <dbReference type="Proteomes" id="UP000799539"/>
    </source>
</evidence>
<feature type="region of interest" description="Disordered" evidence="1">
    <location>
        <begin position="1"/>
        <end position="79"/>
    </location>
</feature>
<name>A0A6A6FXB4_9PEZI</name>
<evidence type="ECO:0000313" key="2">
    <source>
        <dbReference type="EMBL" id="KAF2218049.1"/>
    </source>
</evidence>
<dbReference type="AlphaFoldDB" id="A0A6A6FXB4"/>
<sequence length="410" mass="46416">MPEQKSLSPPCPSHARHSHLPSLSHDERRSKESRRHHPTDPTRPRSKTDPNKHKTHKRTARHTMRSVPAPMESPLFDTPIRDTENSFASEVLKELARFDEAFLYSRPSDLPLYAAAASPGDEEIFYHNRDSYLGSSFAGEGGGGGGGAKKRLSRTLSFKRDRRRSQQQQLQLQQQQQQQHHHHQQQQLSDLTMRRKSIRKAIRFDAQDSEGKKILTSSASSVCMRSSALLARPSRPPRARWKEEQILVEFDNESKVPLSKRECSLGVGERVPLIIDRRMKASFSDRHSWSFHISNTISGRAQHCSADPVRLPMVTIVHLWTALDHAQAEGSPVRRVDYRPGSESRIIEQEQDRAREGSLPGRGYSSMVREVQASDADPDQSNLGPGIAAPDSFKLCRTARQERDGNRAIR</sequence>
<dbReference type="OrthoDB" id="10686366at2759"/>
<feature type="compositionally biased region" description="Basic and acidic residues" evidence="1">
    <location>
        <begin position="399"/>
        <end position="410"/>
    </location>
</feature>
<feature type="region of interest" description="Disordered" evidence="1">
    <location>
        <begin position="349"/>
        <end position="410"/>
    </location>
</feature>
<organism evidence="2 3">
    <name type="scientific">Cercospora zeae-maydis SCOH1-5</name>
    <dbReference type="NCBI Taxonomy" id="717836"/>
    <lineage>
        <taxon>Eukaryota</taxon>
        <taxon>Fungi</taxon>
        <taxon>Dikarya</taxon>
        <taxon>Ascomycota</taxon>
        <taxon>Pezizomycotina</taxon>
        <taxon>Dothideomycetes</taxon>
        <taxon>Dothideomycetidae</taxon>
        <taxon>Mycosphaerellales</taxon>
        <taxon>Mycosphaerellaceae</taxon>
        <taxon>Cercospora</taxon>
    </lineage>
</organism>
<evidence type="ECO:0000256" key="1">
    <source>
        <dbReference type="SAM" id="MobiDB-lite"/>
    </source>
</evidence>
<proteinExistence type="predicted"/>
<dbReference type="EMBL" id="ML992662">
    <property type="protein sequence ID" value="KAF2218049.1"/>
    <property type="molecule type" value="Genomic_DNA"/>
</dbReference>
<dbReference type="Proteomes" id="UP000799539">
    <property type="component" value="Unassembled WGS sequence"/>
</dbReference>
<feature type="compositionally biased region" description="Basic residues" evidence="1">
    <location>
        <begin position="53"/>
        <end position="64"/>
    </location>
</feature>